<dbReference type="Gene3D" id="2.60.40.10">
    <property type="entry name" value="Immunoglobulins"/>
    <property type="match status" value="1"/>
</dbReference>
<keyword evidence="6" id="KW-0812">Transmembrane</keyword>
<dbReference type="InterPro" id="IPR000483">
    <property type="entry name" value="Cys-rich_flank_reg_C"/>
</dbReference>
<feature type="compositionally biased region" description="Polar residues" evidence="5">
    <location>
        <begin position="929"/>
        <end position="945"/>
    </location>
</feature>
<dbReference type="PANTHER" id="PTHR45712:SF22">
    <property type="entry name" value="INSULIN-LIKE GROWTH FACTOR-BINDING PROTEIN COMPLEX ACID LABILE SUBUNIT"/>
    <property type="match status" value="1"/>
</dbReference>
<dbReference type="WBParaSite" id="MCU_002339-RA">
    <property type="protein sequence ID" value="MCU_002339-RA"/>
    <property type="gene ID" value="MCU_002339"/>
</dbReference>
<evidence type="ECO:0000256" key="7">
    <source>
        <dbReference type="SAM" id="SignalP"/>
    </source>
</evidence>
<dbReference type="InterPro" id="IPR003599">
    <property type="entry name" value="Ig_sub"/>
</dbReference>
<reference evidence="9" key="1">
    <citation type="submission" date="2019-11" db="UniProtKB">
        <authorList>
            <consortium name="WormBaseParasite"/>
        </authorList>
    </citation>
    <scope>IDENTIFICATION</scope>
</reference>
<organism evidence="9">
    <name type="scientific">Mesocestoides corti</name>
    <name type="common">Flatworm</name>
    <dbReference type="NCBI Taxonomy" id="53468"/>
    <lineage>
        <taxon>Eukaryota</taxon>
        <taxon>Metazoa</taxon>
        <taxon>Spiralia</taxon>
        <taxon>Lophotrochozoa</taxon>
        <taxon>Platyhelminthes</taxon>
        <taxon>Cestoda</taxon>
        <taxon>Eucestoda</taxon>
        <taxon>Cyclophyllidea</taxon>
        <taxon>Mesocestoididae</taxon>
        <taxon>Mesocestoides</taxon>
    </lineage>
</organism>
<dbReference type="Gene3D" id="3.80.10.10">
    <property type="entry name" value="Ribonuclease Inhibitor"/>
    <property type="match status" value="2"/>
</dbReference>
<dbReference type="Pfam" id="PF07679">
    <property type="entry name" value="I-set"/>
    <property type="match status" value="1"/>
</dbReference>
<feature type="chain" id="PRO_5024396497" evidence="7">
    <location>
        <begin position="20"/>
        <end position="991"/>
    </location>
</feature>
<dbReference type="InterPro" id="IPR001611">
    <property type="entry name" value="Leu-rich_rpt"/>
</dbReference>
<dbReference type="InterPro" id="IPR036179">
    <property type="entry name" value="Ig-like_dom_sf"/>
</dbReference>
<evidence type="ECO:0000256" key="5">
    <source>
        <dbReference type="SAM" id="MobiDB-lite"/>
    </source>
</evidence>
<evidence type="ECO:0000256" key="6">
    <source>
        <dbReference type="SAM" id="Phobius"/>
    </source>
</evidence>
<keyword evidence="3" id="KW-0677">Repeat</keyword>
<dbReference type="InterPro" id="IPR013783">
    <property type="entry name" value="Ig-like_fold"/>
</dbReference>
<evidence type="ECO:0000256" key="1">
    <source>
        <dbReference type="ARBA" id="ARBA00022614"/>
    </source>
</evidence>
<keyword evidence="1" id="KW-0433">Leucine-rich repeat</keyword>
<feature type="region of interest" description="Disordered" evidence="5">
    <location>
        <begin position="805"/>
        <end position="836"/>
    </location>
</feature>
<dbReference type="SUPFAM" id="SSF52058">
    <property type="entry name" value="L domain-like"/>
    <property type="match status" value="1"/>
</dbReference>
<dbReference type="SMART" id="SM00369">
    <property type="entry name" value="LRR_TYP"/>
    <property type="match status" value="4"/>
</dbReference>
<evidence type="ECO:0000256" key="4">
    <source>
        <dbReference type="ARBA" id="ARBA00023157"/>
    </source>
</evidence>
<dbReference type="InterPro" id="IPR013098">
    <property type="entry name" value="Ig_I-set"/>
</dbReference>
<evidence type="ECO:0000313" key="9">
    <source>
        <dbReference type="WBParaSite" id="MCU_002339-RA"/>
    </source>
</evidence>
<feature type="compositionally biased region" description="Polar residues" evidence="5">
    <location>
        <begin position="955"/>
        <end position="964"/>
    </location>
</feature>
<feature type="region of interest" description="Disordered" evidence="5">
    <location>
        <begin position="929"/>
        <end position="991"/>
    </location>
</feature>
<evidence type="ECO:0000259" key="8">
    <source>
        <dbReference type="PROSITE" id="PS50835"/>
    </source>
</evidence>
<dbReference type="SMART" id="SM00082">
    <property type="entry name" value="LRRCT"/>
    <property type="match status" value="1"/>
</dbReference>
<dbReference type="InterPro" id="IPR007110">
    <property type="entry name" value="Ig-like_dom"/>
</dbReference>
<dbReference type="SMART" id="SM00409">
    <property type="entry name" value="IG"/>
    <property type="match status" value="1"/>
</dbReference>
<dbReference type="InterPro" id="IPR003591">
    <property type="entry name" value="Leu-rich_rpt_typical-subtyp"/>
</dbReference>
<accession>A0A5K3EQX5</accession>
<proteinExistence type="predicted"/>
<dbReference type="Pfam" id="PF13855">
    <property type="entry name" value="LRR_8"/>
    <property type="match status" value="1"/>
</dbReference>
<evidence type="ECO:0000256" key="3">
    <source>
        <dbReference type="ARBA" id="ARBA00022737"/>
    </source>
</evidence>
<dbReference type="InterPro" id="IPR032675">
    <property type="entry name" value="LRR_dom_sf"/>
</dbReference>
<feature type="compositionally biased region" description="Polar residues" evidence="5">
    <location>
        <begin position="692"/>
        <end position="720"/>
    </location>
</feature>
<name>A0A5K3EQX5_MESCO</name>
<feature type="transmembrane region" description="Helical" evidence="6">
    <location>
        <begin position="405"/>
        <end position="430"/>
    </location>
</feature>
<dbReference type="PROSITE" id="PS50835">
    <property type="entry name" value="IG_LIKE"/>
    <property type="match status" value="1"/>
</dbReference>
<dbReference type="SUPFAM" id="SSF48726">
    <property type="entry name" value="Immunoglobulin"/>
    <property type="match status" value="1"/>
</dbReference>
<feature type="compositionally biased region" description="Basic residues" evidence="5">
    <location>
        <begin position="971"/>
        <end position="980"/>
    </location>
</feature>
<protein>
    <submittedName>
        <fullName evidence="9">Ig-like domain-containing protein</fullName>
    </submittedName>
</protein>
<keyword evidence="6" id="KW-1133">Transmembrane helix</keyword>
<dbReference type="InterPro" id="IPR050333">
    <property type="entry name" value="SLRP"/>
</dbReference>
<keyword evidence="4" id="KW-1015">Disulfide bond</keyword>
<sequence>MNIGSIAFSLLLLAKTTIAVRGCTVIAIQPDLRWKKAVCDSHSSLLTKVPPDLPEMLISLRVTQQEIRRLDNQELRRLVYLEEFYLDSCQLEQLELNVFQGLNRLRILSLRNNSLRLDENSFLPATLHRLPALEVLDLSENPLGQIPGNFFPTSLGKSLFELRLGHTKNEFPLRIEASVLEVLRNLQILDLSFSGLETLSSDFRVVFNKMGRLKELQLGGNPWHCDCNLRWLREWYLADSLPSMQLSYEQKTKFGTTNLVTPTCKSPYAVKRRLIFAPPGGEAIEPEEFVCKQWIDSKMKHVIATLGSNISLSCDGYTETQTTVVWFRNGLPLLNSSRYTVSQTSSLDFTSYLNISEVRYEDAGMWECCLEDGCITQKFSINVSVKLISGTRSMSKISEAQRQNLVYAGIGVATIFVILAAIALTVFCCWSSHGTDKNSSVSACAARLQRNNAYGIGMSNVGEDARELIGTRVATIHPDSPVAMKSVVSADGHQDDPNLGISSPTTSENIPSACLHDGIATGIASPKFVSLSTATTTTTALSQPASSTVYKPPPHSTMLVATGFSSPSNNSANYVDLYHLPISGGCGTVPLPGHLFAQITDTSNGVAVPTTNNSFLVSTTCPIHGVGSTLFNTEEKQPETSTIIESCPVHGSPASISSKNVPKRDSISYTRKPSRTVRSRSSSSLQVRRNKTNCSSYHTPSTSNARRESLGSSHSNTSAQARYRTLPSRINGETIPYCPIHGQLMSSLIKRKSISMTFTRKSQSPGRNQKSQNIVLDAPYCSSCASTTSSDSVADVGADFEEYSSDVTESPAEECSDSGSSDYIVHSRPSGKQPISMMSLNRAGFATKQKRSSSYGSLSHDETAMTAPESVLFEVWKNKNDRSCNSNHPCQKQRSCFTTQTIIGQPLVITAGEGSGSAHYKPEESLGRQSASYCTPKHTSSSYQQHHSRIKETVPFSSSSNLVTPKSILVKQHHKHHRRPSGGDDESAESL</sequence>
<feature type="region of interest" description="Disordered" evidence="5">
    <location>
        <begin position="634"/>
        <end position="725"/>
    </location>
</feature>
<keyword evidence="2 7" id="KW-0732">Signal</keyword>
<dbReference type="PROSITE" id="PS51450">
    <property type="entry name" value="LRR"/>
    <property type="match status" value="1"/>
</dbReference>
<keyword evidence="6" id="KW-0472">Membrane</keyword>
<feature type="domain" description="Ig-like" evidence="8">
    <location>
        <begin position="286"/>
        <end position="384"/>
    </location>
</feature>
<dbReference type="PANTHER" id="PTHR45712">
    <property type="entry name" value="AGAP008170-PA"/>
    <property type="match status" value="1"/>
</dbReference>
<feature type="signal peptide" evidence="7">
    <location>
        <begin position="1"/>
        <end position="19"/>
    </location>
</feature>
<evidence type="ECO:0000256" key="2">
    <source>
        <dbReference type="ARBA" id="ARBA00022729"/>
    </source>
</evidence>
<dbReference type="AlphaFoldDB" id="A0A5K3EQX5"/>